<dbReference type="GO" id="GO:0005886">
    <property type="term" value="C:plasma membrane"/>
    <property type="evidence" value="ECO:0007669"/>
    <property type="project" value="TreeGrafter"/>
</dbReference>
<feature type="compositionally biased region" description="Low complexity" evidence="1">
    <location>
        <begin position="717"/>
        <end position="742"/>
    </location>
</feature>
<evidence type="ECO:0000256" key="1">
    <source>
        <dbReference type="SAM" id="MobiDB-lite"/>
    </source>
</evidence>
<feature type="compositionally biased region" description="Polar residues" evidence="1">
    <location>
        <begin position="259"/>
        <end position="268"/>
    </location>
</feature>
<feature type="compositionally biased region" description="Low complexity" evidence="1">
    <location>
        <begin position="799"/>
        <end position="809"/>
    </location>
</feature>
<gene>
    <name evidence="2" type="ORF">F5147DRAFT_644501</name>
</gene>
<dbReference type="EMBL" id="JABBWM010000137">
    <property type="protein sequence ID" value="KAG2087025.1"/>
    <property type="molecule type" value="Genomic_DNA"/>
</dbReference>
<feature type="compositionally biased region" description="Polar residues" evidence="1">
    <location>
        <begin position="593"/>
        <end position="603"/>
    </location>
</feature>
<feature type="compositionally biased region" description="Polar residues" evidence="1">
    <location>
        <begin position="770"/>
        <end position="779"/>
    </location>
</feature>
<dbReference type="InterPro" id="IPR028245">
    <property type="entry name" value="PIL1/LSP1"/>
</dbReference>
<comment type="caution">
    <text evidence="2">The sequence shown here is derived from an EMBL/GenBank/DDBJ whole genome shotgun (WGS) entry which is preliminary data.</text>
</comment>
<organism evidence="2 3">
    <name type="scientific">Suillus discolor</name>
    <dbReference type="NCBI Taxonomy" id="1912936"/>
    <lineage>
        <taxon>Eukaryota</taxon>
        <taxon>Fungi</taxon>
        <taxon>Dikarya</taxon>
        <taxon>Basidiomycota</taxon>
        <taxon>Agaricomycotina</taxon>
        <taxon>Agaricomycetes</taxon>
        <taxon>Agaricomycetidae</taxon>
        <taxon>Boletales</taxon>
        <taxon>Suillineae</taxon>
        <taxon>Suillaceae</taxon>
        <taxon>Suillus</taxon>
    </lineage>
</organism>
<evidence type="ECO:0000313" key="3">
    <source>
        <dbReference type="Proteomes" id="UP000823399"/>
    </source>
</evidence>
<feature type="region of interest" description="Disordered" evidence="1">
    <location>
        <begin position="410"/>
        <end position="895"/>
    </location>
</feature>
<protein>
    <recommendedName>
        <fullName evidence="4">Eisosome component PIL1-domain-containing protein</fullName>
    </recommendedName>
</protein>
<feature type="compositionally biased region" description="Low complexity" evidence="1">
    <location>
        <begin position="820"/>
        <end position="839"/>
    </location>
</feature>
<dbReference type="Gene3D" id="1.20.1270.60">
    <property type="entry name" value="Arfaptin homology (AH) domain/BAR domain"/>
    <property type="match status" value="1"/>
</dbReference>
<dbReference type="Pfam" id="PF13805">
    <property type="entry name" value="Pil1"/>
    <property type="match status" value="1"/>
</dbReference>
<dbReference type="PANTHER" id="PTHR31962:SF6">
    <property type="entry name" value="EISOSOME COMPONENT PIL1-DOMAIN-CONTAINING PROTEIN"/>
    <property type="match status" value="1"/>
</dbReference>
<reference evidence="2" key="1">
    <citation type="journal article" date="2020" name="New Phytol.">
        <title>Comparative genomics reveals dynamic genome evolution in host specialist ectomycorrhizal fungi.</title>
        <authorList>
            <person name="Lofgren L.A."/>
            <person name="Nguyen N.H."/>
            <person name="Vilgalys R."/>
            <person name="Ruytinx J."/>
            <person name="Liao H.L."/>
            <person name="Branco S."/>
            <person name="Kuo A."/>
            <person name="LaButti K."/>
            <person name="Lipzen A."/>
            <person name="Andreopoulos W."/>
            <person name="Pangilinan J."/>
            <person name="Riley R."/>
            <person name="Hundley H."/>
            <person name="Na H."/>
            <person name="Barry K."/>
            <person name="Grigoriev I.V."/>
            <person name="Stajich J.E."/>
            <person name="Kennedy P.G."/>
        </authorList>
    </citation>
    <scope>NUCLEOTIDE SEQUENCE</scope>
    <source>
        <strain evidence="2">FC423</strain>
    </source>
</reference>
<dbReference type="InterPro" id="IPR027267">
    <property type="entry name" value="AH/BAR_dom_sf"/>
</dbReference>
<dbReference type="RefSeq" id="XP_041285073.1">
    <property type="nucleotide sequence ID" value="XM_041433142.1"/>
</dbReference>
<dbReference type="GO" id="GO:0036286">
    <property type="term" value="C:eisosome filament"/>
    <property type="evidence" value="ECO:0007669"/>
    <property type="project" value="TreeGrafter"/>
</dbReference>
<evidence type="ECO:0008006" key="4">
    <source>
        <dbReference type="Google" id="ProtNLM"/>
    </source>
</evidence>
<feature type="compositionally biased region" description="Low complexity" evidence="1">
    <location>
        <begin position="269"/>
        <end position="278"/>
    </location>
</feature>
<dbReference type="GO" id="GO:0006897">
    <property type="term" value="P:endocytosis"/>
    <property type="evidence" value="ECO:0007669"/>
    <property type="project" value="TreeGrafter"/>
</dbReference>
<dbReference type="OrthoDB" id="5599269at2759"/>
<proteinExistence type="predicted"/>
<feature type="compositionally biased region" description="Polar residues" evidence="1">
    <location>
        <begin position="641"/>
        <end position="687"/>
    </location>
</feature>
<dbReference type="PANTHER" id="PTHR31962">
    <property type="entry name" value="SPHINGOLIPID LONG CHAIN BASE-RESPONSIVE PROTEIN PIL1"/>
    <property type="match status" value="1"/>
</dbReference>
<feature type="compositionally biased region" description="Acidic residues" evidence="1">
    <location>
        <begin position="517"/>
        <end position="526"/>
    </location>
</feature>
<name>A0A9P7JM14_9AGAM</name>
<dbReference type="AlphaFoldDB" id="A0A9P7JM14"/>
<dbReference type="GO" id="GO:0070941">
    <property type="term" value="P:eisosome assembly"/>
    <property type="evidence" value="ECO:0007669"/>
    <property type="project" value="TreeGrafter"/>
</dbReference>
<sequence length="895" mass="95503">MFKTAAAKIAHNSTIPALAGNSDLRQFQDLINAEKVVLVSTQRLGVDITKAAESLRAWGVGEGDDLADILSASSTLLVNFAAALSAYASAHHGIRDTMKSVRTREEALDDLRRRRRRVGVSADGAEKKLNKMSPEHKNLSTQTDALNRLREEMRAIDGEIIREEAELGDYKRKCAKSWMLAKFGGLAECCEKGVIVGDRGKAIVAEITEDVTQPGLPRAYYNAHPRVSVLVSEAQRGIAQVAFTTVASGRASQGEYEHTSPTQTSPHMQEQQSLSSSSPYLPVPRVGSGLHLSGFGSESLVGLNELNPHQNILSYRHSQPPPPPPNQRTASADEFGVPTPTSTHASHFASFPARGPSLGVLSHDRPTPSNPSLSYLRQADTMAPSALPAHDTSGSLTSSIADALARSDSNSFSLNRPSLDDPAPKYEPFVPGSGAPYTGVGDTRRSKSPSLPPGAAPAAIQAWDGGLGAEIEERRTVSESNDNAMSVRSGNEQLTSITGLSDRRTSEESVGGMPYDHDEEAEDDQSNEIVLQNMDERVRLGTEEDATEEESSRPSPETTESQRRIPRVPPPPVDTEAPTPPDHTRIVSPPSPHFTSPLQTQAKGHSEDSDGDDEQARNAAAAREVSRELDALAFSAPAPVTYSTHPTQSRAPPQGSYMSGQTYSPQPHQQLQIHTPQQVPNQISRTPSPLAPPNAPFAHRSVSPHPHIGVDPGESRPLPIIAASKSSSSRSTSPRLPPSSLSNMQSSASVSHRSPPEHPRPLPPFSSPLMTKSTSSLTSGAPGGAPRMISAAAFRRPGRSGSESGSSLSPTGHGGPADTSPLSLLRPSASPASSMSRKSGAMRRLSVVNPDPIQVDEDEFDYISAYTGRDEPRSAPARQSGGYGQGRYVSDLESR</sequence>
<accession>A0A9P7JM14</accession>
<keyword evidence="3" id="KW-1185">Reference proteome</keyword>
<feature type="region of interest" description="Disordered" evidence="1">
    <location>
        <begin position="313"/>
        <end position="351"/>
    </location>
</feature>
<feature type="compositionally biased region" description="Polar residues" evidence="1">
    <location>
        <begin position="478"/>
        <end position="499"/>
    </location>
</feature>
<evidence type="ECO:0000313" key="2">
    <source>
        <dbReference type="EMBL" id="KAG2087025.1"/>
    </source>
</evidence>
<dbReference type="Proteomes" id="UP000823399">
    <property type="component" value="Unassembled WGS sequence"/>
</dbReference>
<feature type="compositionally biased region" description="Pro residues" evidence="1">
    <location>
        <begin position="567"/>
        <end position="581"/>
    </location>
</feature>
<dbReference type="GeneID" id="64695401"/>
<dbReference type="GO" id="GO:0008289">
    <property type="term" value="F:lipid binding"/>
    <property type="evidence" value="ECO:0007669"/>
    <property type="project" value="TreeGrafter"/>
</dbReference>
<feature type="region of interest" description="Disordered" evidence="1">
    <location>
        <begin position="249"/>
        <end position="282"/>
    </location>
</feature>
<feature type="region of interest" description="Disordered" evidence="1">
    <location>
        <begin position="356"/>
        <end position="375"/>
    </location>
</feature>